<keyword evidence="1" id="KW-1133">Transmembrane helix</keyword>
<keyword evidence="3" id="KW-0482">Metalloprotease</keyword>
<feature type="transmembrane region" description="Helical" evidence="1">
    <location>
        <begin position="213"/>
        <end position="233"/>
    </location>
</feature>
<feature type="domain" description="CAAX prenyl protease 2/Lysostaphin resistance protein A-like" evidence="2">
    <location>
        <begin position="114"/>
        <end position="188"/>
    </location>
</feature>
<dbReference type="Proteomes" id="UP000278149">
    <property type="component" value="Unassembled WGS sequence"/>
</dbReference>
<dbReference type="Pfam" id="PF02517">
    <property type="entry name" value="Rce1-like"/>
    <property type="match status" value="1"/>
</dbReference>
<dbReference type="InterPro" id="IPR003675">
    <property type="entry name" value="Rce1/LyrA-like_dom"/>
</dbReference>
<accession>A0A3R9PQR4</accession>
<feature type="transmembrane region" description="Helical" evidence="1">
    <location>
        <begin position="117"/>
        <end position="141"/>
    </location>
</feature>
<reference evidence="3 4" key="1">
    <citation type="submission" date="2018-10" db="EMBL/GenBank/DDBJ databases">
        <title>Co-occurring genomic capacity for anaerobic methane metabolism and dissimilatory sulfite reduction discovered in the Korarchaeota.</title>
        <authorList>
            <person name="Mckay L.J."/>
            <person name="Dlakic M."/>
            <person name="Fields M.W."/>
            <person name="Delmont T.O."/>
            <person name="Eren A.M."/>
            <person name="Jay Z.J."/>
            <person name="Klingelsmith K.B."/>
            <person name="Rusch D.B."/>
            <person name="Inskeep W.P."/>
        </authorList>
    </citation>
    <scope>NUCLEOTIDE SEQUENCE [LARGE SCALE GENOMIC DNA]</scope>
    <source>
        <strain evidence="3 4">WS</strain>
    </source>
</reference>
<keyword evidence="1" id="KW-0812">Transmembrane</keyword>
<feature type="transmembrane region" description="Helical" evidence="1">
    <location>
        <begin position="148"/>
        <end position="169"/>
    </location>
</feature>
<feature type="transmembrane region" description="Helical" evidence="1">
    <location>
        <begin position="29"/>
        <end position="50"/>
    </location>
</feature>
<organism evidence="3 4">
    <name type="scientific">Candidatus Korarchaeum cryptofilum</name>
    <dbReference type="NCBI Taxonomy" id="498846"/>
    <lineage>
        <taxon>Archaea</taxon>
        <taxon>Thermoproteota</taxon>
        <taxon>Candidatus Korarchaeia</taxon>
        <taxon>Candidatus Korarchaeales</taxon>
        <taxon>Candidatus Korarchaeaceae</taxon>
        <taxon>Candidatus Korarchaeum</taxon>
    </lineage>
</organism>
<name>A0A3R9PQR4_9CREN</name>
<sequence>MRITLSYIFFSLFAVMLATYSLVTLKDQLLTATMEFSIILLLTVAIIGVVDSRYLSFTYITPIVVMLVVATHYATGALSSYLAYNYGMSDTTGVHSIVRVMMHDIASAPQPGDPLSIIGLALLNGLAEEFLFTGTLYGIVARFSKAKYLAAFIAALAFALFHTQSYLGVTPLNYILNVWEYRGKSLLLLSPMITQLVKCGLFQQEMKRGGGLLGVSVGHAAGNGILLLAYYGYM</sequence>
<dbReference type="GO" id="GO:0080120">
    <property type="term" value="P:CAAX-box protein maturation"/>
    <property type="evidence" value="ECO:0007669"/>
    <property type="project" value="UniProtKB-ARBA"/>
</dbReference>
<dbReference type="GO" id="GO:0006508">
    <property type="term" value="P:proteolysis"/>
    <property type="evidence" value="ECO:0007669"/>
    <property type="project" value="UniProtKB-KW"/>
</dbReference>
<evidence type="ECO:0000313" key="3">
    <source>
        <dbReference type="EMBL" id="RSN68542.1"/>
    </source>
</evidence>
<evidence type="ECO:0000256" key="1">
    <source>
        <dbReference type="SAM" id="Phobius"/>
    </source>
</evidence>
<evidence type="ECO:0000259" key="2">
    <source>
        <dbReference type="Pfam" id="PF02517"/>
    </source>
</evidence>
<evidence type="ECO:0000313" key="4">
    <source>
        <dbReference type="Proteomes" id="UP000278149"/>
    </source>
</evidence>
<dbReference type="GO" id="GO:0008237">
    <property type="term" value="F:metallopeptidase activity"/>
    <property type="evidence" value="ECO:0007669"/>
    <property type="project" value="UniProtKB-KW"/>
</dbReference>
<gene>
    <name evidence="3" type="ORF">D9Q81_05900</name>
</gene>
<protein>
    <submittedName>
        <fullName evidence="3">CPBP family intramembrane metalloprotease</fullName>
    </submittedName>
</protein>
<comment type="caution">
    <text evidence="3">The sequence shown here is derived from an EMBL/GenBank/DDBJ whole genome shotgun (WGS) entry which is preliminary data.</text>
</comment>
<dbReference type="EMBL" id="RCOR01000028">
    <property type="protein sequence ID" value="RSN68542.1"/>
    <property type="molecule type" value="Genomic_DNA"/>
</dbReference>
<feature type="transmembrane region" description="Helical" evidence="1">
    <location>
        <begin position="57"/>
        <end position="84"/>
    </location>
</feature>
<keyword evidence="3" id="KW-0645">Protease</keyword>
<dbReference type="AlphaFoldDB" id="A0A3R9PQR4"/>
<keyword evidence="1" id="KW-0472">Membrane</keyword>
<dbReference type="GO" id="GO:0004175">
    <property type="term" value="F:endopeptidase activity"/>
    <property type="evidence" value="ECO:0007669"/>
    <property type="project" value="UniProtKB-ARBA"/>
</dbReference>
<keyword evidence="3" id="KW-0378">Hydrolase</keyword>
<proteinExistence type="predicted"/>
<feature type="transmembrane region" description="Helical" evidence="1">
    <location>
        <begin position="181"/>
        <end position="201"/>
    </location>
</feature>
<feature type="transmembrane region" description="Helical" evidence="1">
    <location>
        <begin position="7"/>
        <end position="23"/>
    </location>
</feature>